<dbReference type="FunFam" id="1.10.10.60:FF:000007">
    <property type="entry name" value="Two-component response regulator"/>
    <property type="match status" value="1"/>
</dbReference>
<dbReference type="OrthoDB" id="551907at2759"/>
<dbReference type="GO" id="GO:0003700">
    <property type="term" value="F:DNA-binding transcription factor activity"/>
    <property type="evidence" value="ECO:0007669"/>
    <property type="project" value="InterPro"/>
</dbReference>
<keyword evidence="4" id="KW-0539">Nucleus</keyword>
<reference evidence="6" key="1">
    <citation type="submission" date="2023-05" db="EMBL/GenBank/DDBJ databases">
        <title>Genome and transcriptome analyses reveal genes involved in the formation of fine ridges on petal epidermal cells in Hibiscus trionum.</title>
        <authorList>
            <person name="Koshimizu S."/>
            <person name="Masuda S."/>
            <person name="Ishii T."/>
            <person name="Shirasu K."/>
            <person name="Hoshino A."/>
            <person name="Arita M."/>
        </authorList>
    </citation>
    <scope>NUCLEOTIDE SEQUENCE</scope>
    <source>
        <strain evidence="6">Hamamatsu line</strain>
    </source>
</reference>
<dbReference type="InterPro" id="IPR006447">
    <property type="entry name" value="Myb_dom_plants"/>
</dbReference>
<evidence type="ECO:0000256" key="2">
    <source>
        <dbReference type="ARBA" id="ARBA00023015"/>
    </source>
</evidence>
<dbReference type="EMBL" id="BSYR01000005">
    <property type="protein sequence ID" value="GMI67544.1"/>
    <property type="molecule type" value="Genomic_DNA"/>
</dbReference>
<evidence type="ECO:0000256" key="3">
    <source>
        <dbReference type="ARBA" id="ARBA00023163"/>
    </source>
</evidence>
<evidence type="ECO:0000259" key="5">
    <source>
        <dbReference type="PROSITE" id="PS51294"/>
    </source>
</evidence>
<dbReference type="NCBIfam" id="TIGR01557">
    <property type="entry name" value="myb_SHAQKYF"/>
    <property type="match status" value="1"/>
</dbReference>
<feature type="domain" description="HTH myb-type" evidence="5">
    <location>
        <begin position="15"/>
        <end position="76"/>
    </location>
</feature>
<dbReference type="PROSITE" id="PS51294">
    <property type="entry name" value="HTH_MYB"/>
    <property type="match status" value="1"/>
</dbReference>
<dbReference type="InterPro" id="IPR009057">
    <property type="entry name" value="Homeodomain-like_sf"/>
</dbReference>
<accession>A0A9W7GY55</accession>
<dbReference type="SUPFAM" id="SSF46689">
    <property type="entry name" value="Homeodomain-like"/>
    <property type="match status" value="1"/>
</dbReference>
<evidence type="ECO:0000313" key="7">
    <source>
        <dbReference type="Proteomes" id="UP001165190"/>
    </source>
</evidence>
<dbReference type="GO" id="GO:0005634">
    <property type="term" value="C:nucleus"/>
    <property type="evidence" value="ECO:0007669"/>
    <property type="project" value="UniProtKB-SubCell"/>
</dbReference>
<dbReference type="PANTHER" id="PTHR31314:SF113">
    <property type="entry name" value="MYB FAMILY TRANSCRIPTION FACTOR MPH1"/>
    <property type="match status" value="1"/>
</dbReference>
<comment type="caution">
    <text evidence="6">The sequence shown here is derived from an EMBL/GenBank/DDBJ whole genome shotgun (WGS) entry which is preliminary data.</text>
</comment>
<dbReference type="Gene3D" id="1.10.10.60">
    <property type="entry name" value="Homeodomain-like"/>
    <property type="match status" value="1"/>
</dbReference>
<name>A0A9W7GY55_HIBTR</name>
<keyword evidence="2" id="KW-0805">Transcription regulation</keyword>
<evidence type="ECO:0000256" key="4">
    <source>
        <dbReference type="ARBA" id="ARBA00023242"/>
    </source>
</evidence>
<keyword evidence="3" id="KW-0804">Transcription</keyword>
<organism evidence="6 7">
    <name type="scientific">Hibiscus trionum</name>
    <name type="common">Flower of an hour</name>
    <dbReference type="NCBI Taxonomy" id="183268"/>
    <lineage>
        <taxon>Eukaryota</taxon>
        <taxon>Viridiplantae</taxon>
        <taxon>Streptophyta</taxon>
        <taxon>Embryophyta</taxon>
        <taxon>Tracheophyta</taxon>
        <taxon>Spermatophyta</taxon>
        <taxon>Magnoliopsida</taxon>
        <taxon>eudicotyledons</taxon>
        <taxon>Gunneridae</taxon>
        <taxon>Pentapetalae</taxon>
        <taxon>rosids</taxon>
        <taxon>malvids</taxon>
        <taxon>Malvales</taxon>
        <taxon>Malvaceae</taxon>
        <taxon>Malvoideae</taxon>
        <taxon>Hibiscus</taxon>
    </lineage>
</organism>
<dbReference type="PANTHER" id="PTHR31314">
    <property type="entry name" value="MYB FAMILY TRANSCRIPTION FACTOR PHL7-LIKE"/>
    <property type="match status" value="1"/>
</dbReference>
<dbReference type="Proteomes" id="UP001165190">
    <property type="component" value="Unassembled WGS sequence"/>
</dbReference>
<dbReference type="InterPro" id="IPR001005">
    <property type="entry name" value="SANT/Myb"/>
</dbReference>
<dbReference type="AlphaFoldDB" id="A0A9W7GY55"/>
<gene>
    <name evidence="6" type="ORF">HRI_000423700</name>
</gene>
<protein>
    <recommendedName>
        <fullName evidence="5">HTH myb-type domain-containing protein</fullName>
    </recommendedName>
</protein>
<keyword evidence="7" id="KW-1185">Reference proteome</keyword>
<dbReference type="InterPro" id="IPR046955">
    <property type="entry name" value="PHR1-like"/>
</dbReference>
<dbReference type="GO" id="GO:0003677">
    <property type="term" value="F:DNA binding"/>
    <property type="evidence" value="ECO:0007669"/>
    <property type="project" value="InterPro"/>
</dbReference>
<dbReference type="Pfam" id="PF00249">
    <property type="entry name" value="Myb_DNA-binding"/>
    <property type="match status" value="1"/>
</dbReference>
<comment type="subcellular location">
    <subcellularLocation>
        <location evidence="1">Nucleus</location>
    </subcellularLocation>
</comment>
<evidence type="ECO:0000256" key="1">
    <source>
        <dbReference type="ARBA" id="ARBA00004123"/>
    </source>
</evidence>
<proteinExistence type="predicted"/>
<dbReference type="InterPro" id="IPR017930">
    <property type="entry name" value="Myb_dom"/>
</dbReference>
<evidence type="ECO:0000313" key="6">
    <source>
        <dbReference type="EMBL" id="GMI67544.1"/>
    </source>
</evidence>
<sequence length="198" mass="22770">MTGKAADAGARQYNKSEVPRLRWTPQLHHHFVQAVDHLGGKYRATPKRILQMMSSVKGLSISHIKSHLQMYRSCKDSNSRLRRPRLEDNFNAQLFSSSKRVEESEHKDWKSNHSHLQMEEAANLFEHQQDTYAYLVGKQLKDEDDGEVCELSLCTATIQSLGDDEEGCFIRRPTFIRTSNLSNNYINLDLTISTTFPN</sequence>